<feature type="compositionally biased region" description="Low complexity" evidence="1">
    <location>
        <begin position="254"/>
        <end position="263"/>
    </location>
</feature>
<feature type="compositionally biased region" description="Low complexity" evidence="1">
    <location>
        <begin position="220"/>
        <end position="237"/>
    </location>
</feature>
<feature type="region of interest" description="Disordered" evidence="1">
    <location>
        <begin position="18"/>
        <end position="78"/>
    </location>
</feature>
<dbReference type="Proteomes" id="UP001142393">
    <property type="component" value="Unassembled WGS sequence"/>
</dbReference>
<comment type="caution">
    <text evidence="2">The sequence shown here is derived from an EMBL/GenBank/DDBJ whole genome shotgun (WGS) entry which is preliminary data.</text>
</comment>
<organism evidence="2 3">
    <name type="scientific">Lentinula detonsa</name>
    <dbReference type="NCBI Taxonomy" id="2804962"/>
    <lineage>
        <taxon>Eukaryota</taxon>
        <taxon>Fungi</taxon>
        <taxon>Dikarya</taxon>
        <taxon>Basidiomycota</taxon>
        <taxon>Agaricomycotina</taxon>
        <taxon>Agaricomycetes</taxon>
        <taxon>Agaricomycetidae</taxon>
        <taxon>Agaricales</taxon>
        <taxon>Marasmiineae</taxon>
        <taxon>Omphalotaceae</taxon>
        <taxon>Lentinula</taxon>
    </lineage>
</organism>
<evidence type="ECO:0000256" key="1">
    <source>
        <dbReference type="SAM" id="MobiDB-lite"/>
    </source>
</evidence>
<feature type="region of interest" description="Disordered" evidence="1">
    <location>
        <begin position="217"/>
        <end position="287"/>
    </location>
</feature>
<gene>
    <name evidence="2" type="ORF">DFH05DRAFT_1527040</name>
</gene>
<accession>A0A9W8NX16</accession>
<reference evidence="2 3" key="1">
    <citation type="journal article" date="2023" name="Proc. Natl. Acad. Sci. U.S.A.">
        <title>A global phylogenomic analysis of the shiitake genus Lentinula.</title>
        <authorList>
            <person name="Sierra-Patev S."/>
            <person name="Min B."/>
            <person name="Naranjo-Ortiz M."/>
            <person name="Looney B."/>
            <person name="Konkel Z."/>
            <person name="Slot J.C."/>
            <person name="Sakamoto Y."/>
            <person name="Steenwyk J.L."/>
            <person name="Rokas A."/>
            <person name="Carro J."/>
            <person name="Camarero S."/>
            <person name="Ferreira P."/>
            <person name="Molpeceres G."/>
            <person name="Ruiz-Duenas F.J."/>
            <person name="Serrano A."/>
            <person name="Henrissat B."/>
            <person name="Drula E."/>
            <person name="Hughes K.W."/>
            <person name="Mata J.L."/>
            <person name="Ishikawa N.K."/>
            <person name="Vargas-Isla R."/>
            <person name="Ushijima S."/>
            <person name="Smith C.A."/>
            <person name="Donoghue J."/>
            <person name="Ahrendt S."/>
            <person name="Andreopoulos W."/>
            <person name="He G."/>
            <person name="LaButti K."/>
            <person name="Lipzen A."/>
            <person name="Ng V."/>
            <person name="Riley R."/>
            <person name="Sandor L."/>
            <person name="Barry K."/>
            <person name="Martinez A.T."/>
            <person name="Xiao Y."/>
            <person name="Gibbons J.G."/>
            <person name="Terashima K."/>
            <person name="Grigoriev I.V."/>
            <person name="Hibbett D."/>
        </authorList>
    </citation>
    <scope>NUCLEOTIDE SEQUENCE [LARGE SCALE GENOMIC DNA]</scope>
    <source>
        <strain evidence="2 3">TFB7810</strain>
    </source>
</reference>
<name>A0A9W8NX16_9AGAR</name>
<keyword evidence="3" id="KW-1185">Reference proteome</keyword>
<sequence length="287" mass="31104">MSSTTVSFRSFSVFVDAPSSEETAAKPKPTTTARLSRSLSEPSLSYVLSPISTTDKENLDPVTGERVASSTELGKKRKGSISVLAVKAALEPKVLKDKDVSASEAQPEAKKRKSSISSSSSSKPKPKKELKAPGSGKKSTKRSSRRPAPMPKLDEECEMEKEQMKINQALIDSKCYDLTVRPLADVSEAYEVEALFTGGKEAFQFVKEPSADPEIRDYFPSSSLSSSTTTLRASSPAELKTFSTPERKQIYSAFTFTSPSPTSDRLAKSKRSASLPPLDFGGQQKTL</sequence>
<evidence type="ECO:0000313" key="2">
    <source>
        <dbReference type="EMBL" id="KAJ3742485.1"/>
    </source>
</evidence>
<feature type="compositionally biased region" description="Low complexity" evidence="1">
    <location>
        <begin position="26"/>
        <end position="45"/>
    </location>
</feature>
<proteinExistence type="predicted"/>
<dbReference type="EMBL" id="JANVFU010000010">
    <property type="protein sequence ID" value="KAJ3742485.1"/>
    <property type="molecule type" value="Genomic_DNA"/>
</dbReference>
<dbReference type="AlphaFoldDB" id="A0A9W8NX16"/>
<protein>
    <submittedName>
        <fullName evidence="2">Uncharacterized protein</fullName>
    </submittedName>
</protein>
<feature type="region of interest" description="Disordered" evidence="1">
    <location>
        <begin position="95"/>
        <end position="161"/>
    </location>
</feature>
<evidence type="ECO:0000313" key="3">
    <source>
        <dbReference type="Proteomes" id="UP001142393"/>
    </source>
</evidence>